<keyword evidence="3" id="KW-1185">Reference proteome</keyword>
<feature type="compositionally biased region" description="Basic and acidic residues" evidence="1">
    <location>
        <begin position="1"/>
        <end position="11"/>
    </location>
</feature>
<evidence type="ECO:0000313" key="3">
    <source>
        <dbReference type="Proteomes" id="UP000013827"/>
    </source>
</evidence>
<dbReference type="AlphaFoldDB" id="A0A0D3KLG7"/>
<evidence type="ECO:0000313" key="2">
    <source>
        <dbReference type="EnsemblProtists" id="EOD36602"/>
    </source>
</evidence>
<dbReference type="EnsemblProtists" id="EOD36602">
    <property type="protein sequence ID" value="EOD36602"/>
    <property type="gene ID" value="EMIHUDRAFT_440498"/>
</dbReference>
<protein>
    <submittedName>
        <fullName evidence="2">Uncharacterized protein</fullName>
    </submittedName>
</protein>
<proteinExistence type="predicted"/>
<feature type="compositionally biased region" description="Gly residues" evidence="1">
    <location>
        <begin position="57"/>
        <end position="95"/>
    </location>
</feature>
<sequence>MRNDCEHGRWEDEMETLAPSPASHDAAELVAGAQIALHFFQHGCHLSGLAQGRRGEGGGGGDGGGDSGEGGGGGDGGGDSGDGGGGGGGGGGGDEAAGASGREYVCDGILGEVGRASGALRGVACALLHGQTEGCERRLFTAGRL</sequence>
<dbReference type="HOGENOM" id="CLU_1790561_0_0_1"/>
<accession>A0A0D3KLG7</accession>
<organism evidence="2 3">
    <name type="scientific">Emiliania huxleyi (strain CCMP1516)</name>
    <dbReference type="NCBI Taxonomy" id="280463"/>
    <lineage>
        <taxon>Eukaryota</taxon>
        <taxon>Haptista</taxon>
        <taxon>Haptophyta</taxon>
        <taxon>Prymnesiophyceae</taxon>
        <taxon>Isochrysidales</taxon>
        <taxon>Noelaerhabdaceae</taxon>
        <taxon>Emiliania</taxon>
    </lineage>
</organism>
<evidence type="ECO:0000256" key="1">
    <source>
        <dbReference type="SAM" id="MobiDB-lite"/>
    </source>
</evidence>
<dbReference type="KEGG" id="ehx:EMIHUDRAFT_440498"/>
<feature type="region of interest" description="Disordered" evidence="1">
    <location>
        <begin position="1"/>
        <end position="23"/>
    </location>
</feature>
<dbReference type="GeneID" id="17281872"/>
<dbReference type="RefSeq" id="XP_005789031.1">
    <property type="nucleotide sequence ID" value="XM_005788974.1"/>
</dbReference>
<reference evidence="3" key="1">
    <citation type="journal article" date="2013" name="Nature">
        <title>Pan genome of the phytoplankton Emiliania underpins its global distribution.</title>
        <authorList>
            <person name="Read B.A."/>
            <person name="Kegel J."/>
            <person name="Klute M.J."/>
            <person name="Kuo A."/>
            <person name="Lefebvre S.C."/>
            <person name="Maumus F."/>
            <person name="Mayer C."/>
            <person name="Miller J."/>
            <person name="Monier A."/>
            <person name="Salamov A."/>
            <person name="Young J."/>
            <person name="Aguilar M."/>
            <person name="Claverie J.M."/>
            <person name="Frickenhaus S."/>
            <person name="Gonzalez K."/>
            <person name="Herman E.K."/>
            <person name="Lin Y.C."/>
            <person name="Napier J."/>
            <person name="Ogata H."/>
            <person name="Sarno A.F."/>
            <person name="Shmutz J."/>
            <person name="Schroeder D."/>
            <person name="de Vargas C."/>
            <person name="Verret F."/>
            <person name="von Dassow P."/>
            <person name="Valentin K."/>
            <person name="Van de Peer Y."/>
            <person name="Wheeler G."/>
            <person name="Dacks J.B."/>
            <person name="Delwiche C.F."/>
            <person name="Dyhrman S.T."/>
            <person name="Glockner G."/>
            <person name="John U."/>
            <person name="Richards T."/>
            <person name="Worden A.Z."/>
            <person name="Zhang X."/>
            <person name="Grigoriev I.V."/>
            <person name="Allen A.E."/>
            <person name="Bidle K."/>
            <person name="Borodovsky M."/>
            <person name="Bowler C."/>
            <person name="Brownlee C."/>
            <person name="Cock J.M."/>
            <person name="Elias M."/>
            <person name="Gladyshev V.N."/>
            <person name="Groth M."/>
            <person name="Guda C."/>
            <person name="Hadaegh A."/>
            <person name="Iglesias-Rodriguez M.D."/>
            <person name="Jenkins J."/>
            <person name="Jones B.M."/>
            <person name="Lawson T."/>
            <person name="Leese F."/>
            <person name="Lindquist E."/>
            <person name="Lobanov A."/>
            <person name="Lomsadze A."/>
            <person name="Malik S.B."/>
            <person name="Marsh M.E."/>
            <person name="Mackinder L."/>
            <person name="Mock T."/>
            <person name="Mueller-Roeber B."/>
            <person name="Pagarete A."/>
            <person name="Parker M."/>
            <person name="Probert I."/>
            <person name="Quesneville H."/>
            <person name="Raines C."/>
            <person name="Rensing S.A."/>
            <person name="Riano-Pachon D.M."/>
            <person name="Richier S."/>
            <person name="Rokitta S."/>
            <person name="Shiraiwa Y."/>
            <person name="Soanes D.M."/>
            <person name="van der Giezen M."/>
            <person name="Wahlund T.M."/>
            <person name="Williams B."/>
            <person name="Wilson W."/>
            <person name="Wolfe G."/>
            <person name="Wurch L.L."/>
        </authorList>
    </citation>
    <scope>NUCLEOTIDE SEQUENCE</scope>
</reference>
<name>A0A0D3KLG7_EMIH1</name>
<feature type="region of interest" description="Disordered" evidence="1">
    <location>
        <begin position="50"/>
        <end position="97"/>
    </location>
</feature>
<dbReference type="PaxDb" id="2903-EOD36602"/>
<reference evidence="2" key="2">
    <citation type="submission" date="2024-10" db="UniProtKB">
        <authorList>
            <consortium name="EnsemblProtists"/>
        </authorList>
    </citation>
    <scope>IDENTIFICATION</scope>
</reference>
<dbReference type="Proteomes" id="UP000013827">
    <property type="component" value="Unassembled WGS sequence"/>
</dbReference>